<reference evidence="2 3" key="1">
    <citation type="journal article" name="Sci. Rep.">
        <title>Genome-scale phylogenetic analyses confirm Olpidium as the closest living zoosporic fungus to the non-flagellated, terrestrial fungi.</title>
        <authorList>
            <person name="Chang Y."/>
            <person name="Rochon D."/>
            <person name="Sekimoto S."/>
            <person name="Wang Y."/>
            <person name="Chovatia M."/>
            <person name="Sandor L."/>
            <person name="Salamov A."/>
            <person name="Grigoriev I.V."/>
            <person name="Stajich J.E."/>
            <person name="Spatafora J.W."/>
        </authorList>
    </citation>
    <scope>NUCLEOTIDE SEQUENCE [LARGE SCALE GENOMIC DNA]</scope>
    <source>
        <strain evidence="2">S191</strain>
    </source>
</reference>
<evidence type="ECO:0000259" key="1">
    <source>
        <dbReference type="Pfam" id="PF17773"/>
    </source>
</evidence>
<dbReference type="OrthoDB" id="25002at2759"/>
<dbReference type="AlphaFoldDB" id="A0A8H8A0U5"/>
<organism evidence="2 3">
    <name type="scientific">Olpidium bornovanus</name>
    <dbReference type="NCBI Taxonomy" id="278681"/>
    <lineage>
        <taxon>Eukaryota</taxon>
        <taxon>Fungi</taxon>
        <taxon>Fungi incertae sedis</taxon>
        <taxon>Olpidiomycota</taxon>
        <taxon>Olpidiomycotina</taxon>
        <taxon>Olpidiomycetes</taxon>
        <taxon>Olpidiales</taxon>
        <taxon>Olpidiaceae</taxon>
        <taxon>Olpidium</taxon>
    </lineage>
</organism>
<sequence>MLARPVLRRAQQRCVLPAAALCPPPRQARPCPPPSAPFAVRSEWPSECSCRRLSTSVALDVARPLLDCARPSFTTGALRPVVSCADAIGPIRCAAPFHSSAAPSAHLKFQKDPMLYYRKIGILPEVRGSTTTWSFYWYTPLPADKLEDLRLSILRMFLHLSVRGRLHLAPDGISAHICCPDRNLGRVTKHLGLAFPDIPMNVLHCYEGQPDGGPKFTTLHVRAKKQILNDGLSEVDTSANTTPQAKHVSPEEWHAMVTSEIERAKQEGTEKPLIIEYARTLWAPRLRQPQGKLAPGCWVSLITNCRADLFTF</sequence>
<name>A0A8H8A0U5_9FUNG</name>
<keyword evidence="3" id="KW-1185">Reference proteome</keyword>
<dbReference type="InterPro" id="IPR040503">
    <property type="entry name" value="TRHO_N"/>
</dbReference>
<evidence type="ECO:0000313" key="3">
    <source>
        <dbReference type="Proteomes" id="UP000673691"/>
    </source>
</evidence>
<gene>
    <name evidence="2" type="ORF">BJ554DRAFT_2035</name>
</gene>
<evidence type="ECO:0000313" key="2">
    <source>
        <dbReference type="EMBL" id="KAG5463064.1"/>
    </source>
</evidence>
<comment type="caution">
    <text evidence="2">The sequence shown here is derived from an EMBL/GenBank/DDBJ whole genome shotgun (WGS) entry which is preliminary data.</text>
</comment>
<dbReference type="Pfam" id="PF17773">
    <property type="entry name" value="UPF0176_N"/>
    <property type="match status" value="1"/>
</dbReference>
<feature type="domain" description="tRNA uridine(34) hydroxylase N-terminal" evidence="1">
    <location>
        <begin position="132"/>
        <end position="227"/>
    </location>
</feature>
<accession>A0A8H8A0U5</accession>
<protein>
    <recommendedName>
        <fullName evidence="1">tRNA uridine(34) hydroxylase N-terminal domain-containing protein</fullName>
    </recommendedName>
</protein>
<dbReference type="EMBL" id="JAEFCI010001202">
    <property type="protein sequence ID" value="KAG5463064.1"/>
    <property type="molecule type" value="Genomic_DNA"/>
</dbReference>
<dbReference type="Gene3D" id="3.30.70.100">
    <property type="match status" value="1"/>
</dbReference>
<dbReference type="PANTHER" id="PTHR43846">
    <property type="entry name" value="UPF0176 PROTEIN YCEA"/>
    <property type="match status" value="1"/>
</dbReference>
<dbReference type="PANTHER" id="PTHR43846:SF1">
    <property type="entry name" value="TRNA URIDINE(34) HYDROXYLASE"/>
    <property type="match status" value="1"/>
</dbReference>
<proteinExistence type="predicted"/>
<dbReference type="Proteomes" id="UP000673691">
    <property type="component" value="Unassembled WGS sequence"/>
</dbReference>